<accession>A0A256F790</accession>
<dbReference type="AlphaFoldDB" id="A0A256F790"/>
<reference evidence="2 3" key="1">
    <citation type="submission" date="2017-07" db="EMBL/GenBank/DDBJ databases">
        <title>Phylogenetic study on the rhizospheric bacterium Ochrobactrum sp. A44.</title>
        <authorList>
            <person name="Krzyzanowska D.M."/>
            <person name="Ossowicki A."/>
            <person name="Rajewska M."/>
            <person name="Maciag T."/>
            <person name="Kaczynski Z."/>
            <person name="Czerwicka M."/>
            <person name="Jafra S."/>
        </authorList>
    </citation>
    <scope>NUCLEOTIDE SEQUENCE [LARGE SCALE GENOMIC DNA]</scope>
    <source>
        <strain evidence="2 3">OgA9a</strain>
    </source>
</reference>
<dbReference type="EMBL" id="NNRL01000163">
    <property type="protein sequence ID" value="OYR10737.1"/>
    <property type="molecule type" value="Genomic_DNA"/>
</dbReference>
<sequence length="38" mass="4057">MPGFAGFLSLFRIGENARKPGNGMNSGRDSNRTAGIMQ</sequence>
<evidence type="ECO:0000256" key="1">
    <source>
        <dbReference type="SAM" id="MobiDB-lite"/>
    </source>
</evidence>
<keyword evidence="3" id="KW-1185">Reference proteome</keyword>
<name>A0A256F790_9HYPH</name>
<feature type="region of interest" description="Disordered" evidence="1">
    <location>
        <begin position="16"/>
        <end position="38"/>
    </location>
</feature>
<evidence type="ECO:0000313" key="2">
    <source>
        <dbReference type="EMBL" id="OYR10737.1"/>
    </source>
</evidence>
<gene>
    <name evidence="2" type="ORF">CEV33_2203</name>
</gene>
<proteinExistence type="predicted"/>
<protein>
    <submittedName>
        <fullName evidence="2">Uncharacterized protein</fullName>
    </submittedName>
</protein>
<organism evidence="2 3">
    <name type="scientific">Brucella grignonensis</name>
    <dbReference type="NCBI Taxonomy" id="94627"/>
    <lineage>
        <taxon>Bacteria</taxon>
        <taxon>Pseudomonadati</taxon>
        <taxon>Pseudomonadota</taxon>
        <taxon>Alphaproteobacteria</taxon>
        <taxon>Hyphomicrobiales</taxon>
        <taxon>Brucellaceae</taxon>
        <taxon>Brucella/Ochrobactrum group</taxon>
        <taxon>Brucella</taxon>
    </lineage>
</organism>
<evidence type="ECO:0000313" key="3">
    <source>
        <dbReference type="Proteomes" id="UP000216478"/>
    </source>
</evidence>
<dbReference type="Proteomes" id="UP000216478">
    <property type="component" value="Unassembled WGS sequence"/>
</dbReference>
<comment type="caution">
    <text evidence="2">The sequence shown here is derived from an EMBL/GenBank/DDBJ whole genome shotgun (WGS) entry which is preliminary data.</text>
</comment>